<evidence type="ECO:0008006" key="4">
    <source>
        <dbReference type="Google" id="ProtNLM"/>
    </source>
</evidence>
<feature type="chain" id="PRO_5039898779" description="Transmembrane protein" evidence="1">
    <location>
        <begin position="19"/>
        <end position="125"/>
    </location>
</feature>
<proteinExistence type="predicted"/>
<gene>
    <name evidence="2" type="ORF">H5410_037138</name>
</gene>
<dbReference type="AlphaFoldDB" id="A0A9J5Y763"/>
<accession>A0A9J5Y763</accession>
<reference evidence="2 3" key="1">
    <citation type="submission" date="2020-09" db="EMBL/GenBank/DDBJ databases">
        <title>De no assembly of potato wild relative species, Solanum commersonii.</title>
        <authorList>
            <person name="Cho K."/>
        </authorList>
    </citation>
    <scope>NUCLEOTIDE SEQUENCE [LARGE SCALE GENOMIC DNA]</scope>
    <source>
        <strain evidence="2">LZ3.2</strain>
        <tissue evidence="2">Leaf</tissue>
    </source>
</reference>
<comment type="caution">
    <text evidence="2">The sequence shown here is derived from an EMBL/GenBank/DDBJ whole genome shotgun (WGS) entry which is preliminary data.</text>
</comment>
<name>A0A9J5Y763_SOLCO</name>
<evidence type="ECO:0000256" key="1">
    <source>
        <dbReference type="SAM" id="SignalP"/>
    </source>
</evidence>
<evidence type="ECO:0000313" key="2">
    <source>
        <dbReference type="EMBL" id="KAG5595906.1"/>
    </source>
</evidence>
<organism evidence="2 3">
    <name type="scientific">Solanum commersonii</name>
    <name type="common">Commerson's wild potato</name>
    <name type="synonym">Commerson's nightshade</name>
    <dbReference type="NCBI Taxonomy" id="4109"/>
    <lineage>
        <taxon>Eukaryota</taxon>
        <taxon>Viridiplantae</taxon>
        <taxon>Streptophyta</taxon>
        <taxon>Embryophyta</taxon>
        <taxon>Tracheophyta</taxon>
        <taxon>Spermatophyta</taxon>
        <taxon>Magnoliopsida</taxon>
        <taxon>eudicotyledons</taxon>
        <taxon>Gunneridae</taxon>
        <taxon>Pentapetalae</taxon>
        <taxon>asterids</taxon>
        <taxon>lamiids</taxon>
        <taxon>Solanales</taxon>
        <taxon>Solanaceae</taxon>
        <taxon>Solanoideae</taxon>
        <taxon>Solaneae</taxon>
        <taxon>Solanum</taxon>
    </lineage>
</organism>
<protein>
    <recommendedName>
        <fullName evidence="4">Transmembrane protein</fullName>
    </recommendedName>
</protein>
<dbReference type="Proteomes" id="UP000824120">
    <property type="component" value="Chromosome 7"/>
</dbReference>
<keyword evidence="1" id="KW-0732">Signal</keyword>
<feature type="signal peptide" evidence="1">
    <location>
        <begin position="1"/>
        <end position="18"/>
    </location>
</feature>
<dbReference type="EMBL" id="JACXVP010000007">
    <property type="protein sequence ID" value="KAG5595906.1"/>
    <property type="molecule type" value="Genomic_DNA"/>
</dbReference>
<keyword evidence="3" id="KW-1185">Reference proteome</keyword>
<sequence>MASIGVLYHFLILSLIFSKERLNFKIYKKNPPSLFMGNFRDTKFGTKETSNSLGFSVLEFISCGGKRSQTRCLAAPQRNSQVWGSRNTPAALILCNKRDDVGGSRNHRRNRRVMIMKTEQGEMKK</sequence>
<evidence type="ECO:0000313" key="3">
    <source>
        <dbReference type="Proteomes" id="UP000824120"/>
    </source>
</evidence>